<name>A0A378MFT7_LISGR</name>
<keyword evidence="1" id="KW-1133">Transmembrane helix</keyword>
<evidence type="ECO:0000313" key="3">
    <source>
        <dbReference type="Proteomes" id="UP000254879"/>
    </source>
</evidence>
<sequence length="165" mass="19014">MFGILTLNKFVALFIFPSVVIFILRIFYFVKTSKDDRKEIKITGKSAIKGYRKQKRVRYILFRIFPFVLIFFSGWYALGFISEYVRLAGIIRDRSLAHGYATNSLTGMILAGILEVLFFVSLSRGFVKNTSILKRHLQGITIVYAIGLICTIISFLIFMKLKVYV</sequence>
<accession>A0A378MFT7</accession>
<protein>
    <submittedName>
        <fullName evidence="2">Uncharacterized protein</fullName>
    </submittedName>
</protein>
<dbReference type="RefSeq" id="WP_003757776.1">
    <property type="nucleotide sequence ID" value="NZ_CABKNG010000002.1"/>
</dbReference>
<proteinExistence type="predicted"/>
<reference evidence="2 3" key="1">
    <citation type="submission" date="2018-06" db="EMBL/GenBank/DDBJ databases">
        <authorList>
            <consortium name="Pathogen Informatics"/>
            <person name="Doyle S."/>
        </authorList>
    </citation>
    <scope>NUCLEOTIDE SEQUENCE [LARGE SCALE GENOMIC DNA]</scope>
    <source>
        <strain evidence="3">NCTC 10815</strain>
    </source>
</reference>
<dbReference type="EMBL" id="UGPG01000001">
    <property type="protein sequence ID" value="STY45237.1"/>
    <property type="molecule type" value="Genomic_DNA"/>
</dbReference>
<feature type="transmembrane region" description="Helical" evidence="1">
    <location>
        <begin position="60"/>
        <end position="85"/>
    </location>
</feature>
<gene>
    <name evidence="2" type="ORF">NCTC10815_02612</name>
</gene>
<keyword evidence="1" id="KW-0812">Transmembrane</keyword>
<keyword evidence="1" id="KW-0472">Membrane</keyword>
<dbReference type="AlphaFoldDB" id="A0A378MFT7"/>
<feature type="transmembrane region" description="Helical" evidence="1">
    <location>
        <begin position="105"/>
        <end position="127"/>
    </location>
</feature>
<dbReference type="Proteomes" id="UP000254879">
    <property type="component" value="Unassembled WGS sequence"/>
</dbReference>
<organism evidence="2 3">
    <name type="scientific">Listeria grayi</name>
    <name type="common">Listeria murrayi</name>
    <dbReference type="NCBI Taxonomy" id="1641"/>
    <lineage>
        <taxon>Bacteria</taxon>
        <taxon>Bacillati</taxon>
        <taxon>Bacillota</taxon>
        <taxon>Bacilli</taxon>
        <taxon>Bacillales</taxon>
        <taxon>Listeriaceae</taxon>
        <taxon>Listeria</taxon>
    </lineage>
</organism>
<feature type="transmembrane region" description="Helical" evidence="1">
    <location>
        <begin position="139"/>
        <end position="159"/>
    </location>
</feature>
<evidence type="ECO:0000256" key="1">
    <source>
        <dbReference type="SAM" id="Phobius"/>
    </source>
</evidence>
<feature type="transmembrane region" description="Helical" evidence="1">
    <location>
        <begin position="12"/>
        <end position="30"/>
    </location>
</feature>
<evidence type="ECO:0000313" key="2">
    <source>
        <dbReference type="EMBL" id="STY45237.1"/>
    </source>
</evidence>